<dbReference type="EMBL" id="FN596494">
    <property type="protein sequence ID" value="CBI36469.3"/>
    <property type="molecule type" value="Genomic_DNA"/>
</dbReference>
<organism evidence="1 2">
    <name type="scientific">Vitis vinifera</name>
    <name type="common">Grape</name>
    <dbReference type="NCBI Taxonomy" id="29760"/>
    <lineage>
        <taxon>Eukaryota</taxon>
        <taxon>Viridiplantae</taxon>
        <taxon>Streptophyta</taxon>
        <taxon>Embryophyta</taxon>
        <taxon>Tracheophyta</taxon>
        <taxon>Spermatophyta</taxon>
        <taxon>Magnoliopsida</taxon>
        <taxon>eudicotyledons</taxon>
        <taxon>Gunneridae</taxon>
        <taxon>Pentapetalae</taxon>
        <taxon>rosids</taxon>
        <taxon>Vitales</taxon>
        <taxon>Vitaceae</taxon>
        <taxon>Viteae</taxon>
        <taxon>Vitis</taxon>
    </lineage>
</organism>
<evidence type="ECO:0000313" key="2">
    <source>
        <dbReference type="Proteomes" id="UP000009183"/>
    </source>
</evidence>
<reference evidence="2" key="1">
    <citation type="journal article" date="2007" name="Nature">
        <title>The grapevine genome sequence suggests ancestral hexaploidization in major angiosperm phyla.</title>
        <authorList>
            <consortium name="The French-Italian Public Consortium for Grapevine Genome Characterization."/>
            <person name="Jaillon O."/>
            <person name="Aury J.-M."/>
            <person name="Noel B."/>
            <person name="Policriti A."/>
            <person name="Clepet C."/>
            <person name="Casagrande A."/>
            <person name="Choisne N."/>
            <person name="Aubourg S."/>
            <person name="Vitulo N."/>
            <person name="Jubin C."/>
            <person name="Vezzi A."/>
            <person name="Legeai F."/>
            <person name="Hugueney P."/>
            <person name="Dasilva C."/>
            <person name="Horner D."/>
            <person name="Mica E."/>
            <person name="Jublot D."/>
            <person name="Poulain J."/>
            <person name="Bruyere C."/>
            <person name="Billault A."/>
            <person name="Segurens B."/>
            <person name="Gouyvenoux M."/>
            <person name="Ugarte E."/>
            <person name="Cattonaro F."/>
            <person name="Anthouard V."/>
            <person name="Vico V."/>
            <person name="Del Fabbro C."/>
            <person name="Alaux M."/>
            <person name="Di Gaspero G."/>
            <person name="Dumas V."/>
            <person name="Felice N."/>
            <person name="Paillard S."/>
            <person name="Juman I."/>
            <person name="Moroldo M."/>
            <person name="Scalabrin S."/>
            <person name="Canaguier A."/>
            <person name="Le Clainche I."/>
            <person name="Malacrida G."/>
            <person name="Durand E."/>
            <person name="Pesole G."/>
            <person name="Laucou V."/>
            <person name="Chatelet P."/>
            <person name="Merdinoglu D."/>
            <person name="Delledonne M."/>
            <person name="Pezzotti M."/>
            <person name="Lecharny A."/>
            <person name="Scarpelli C."/>
            <person name="Artiguenave F."/>
            <person name="Pe M.E."/>
            <person name="Valle G."/>
            <person name="Morgante M."/>
            <person name="Caboche M."/>
            <person name="Adam-Blondon A.-F."/>
            <person name="Weissenbach J."/>
            <person name="Quetier F."/>
            <person name="Wincker P."/>
        </authorList>
    </citation>
    <scope>NUCLEOTIDE SEQUENCE [LARGE SCALE GENOMIC DNA]</scope>
    <source>
        <strain evidence="2">cv. Pinot noir / PN40024</strain>
    </source>
</reference>
<protein>
    <submittedName>
        <fullName evidence="1">Uncharacterized protein</fullName>
    </submittedName>
</protein>
<keyword evidence="2" id="KW-1185">Reference proteome</keyword>
<gene>
    <name evidence="1" type="ordered locus">VIT_09s0002g08850</name>
</gene>
<evidence type="ECO:0000313" key="1">
    <source>
        <dbReference type="EMBL" id="CBI36469.3"/>
    </source>
</evidence>
<sequence>MRENNEGLVQGVLKKGANGTETLVGNDKLKKSAHFFEILPIKVENERLRVMRK</sequence>
<dbReference type="InParanoid" id="D7TZF5"/>
<dbReference type="HOGENOM" id="CLU_3072627_0_0_1"/>
<dbReference type="PaxDb" id="29760-VIT_09s0002g08850.t01"/>
<accession>D7TZF5</accession>
<dbReference type="AlphaFoldDB" id="D7TZF5"/>
<name>D7TZF5_VITVI</name>
<dbReference type="Proteomes" id="UP000009183">
    <property type="component" value="Chromosome 9"/>
</dbReference>
<proteinExistence type="predicted"/>